<evidence type="ECO:0000259" key="2">
    <source>
        <dbReference type="Pfam" id="PF16297"/>
    </source>
</evidence>
<feature type="compositionally biased region" description="Basic and acidic residues" evidence="1">
    <location>
        <begin position="75"/>
        <end position="89"/>
    </location>
</feature>
<name>A0A5F8A1Z0_MACMU</name>
<reference evidence="3" key="4">
    <citation type="submission" date="2025-09" db="UniProtKB">
        <authorList>
            <consortium name="Ensembl"/>
        </authorList>
    </citation>
    <scope>IDENTIFICATION</scope>
    <source>
        <strain evidence="3">17573</strain>
    </source>
</reference>
<protein>
    <recommendedName>
        <fullName evidence="2">DUF4939 domain-containing protein</fullName>
    </recommendedName>
</protein>
<evidence type="ECO:0000313" key="4">
    <source>
        <dbReference type="Proteomes" id="UP000006718"/>
    </source>
</evidence>
<feature type="compositionally biased region" description="Low complexity" evidence="1">
    <location>
        <begin position="109"/>
        <end position="121"/>
    </location>
</feature>
<dbReference type="Bgee" id="ENSMMUG00000058439">
    <property type="expression patterns" value="Expressed in ileum and 21 other cell types or tissues"/>
</dbReference>
<reference evidence="3" key="2">
    <citation type="submission" date="2019-01" db="EMBL/GenBank/DDBJ databases">
        <authorList>
            <person name="Graves T."/>
            <person name="Eichler E.E."/>
            <person name="Wilson R.K."/>
        </authorList>
    </citation>
    <scope>NUCLEOTIDE SEQUENCE [LARGE SCALE GENOMIC DNA]</scope>
    <source>
        <strain evidence="3">17573</strain>
    </source>
</reference>
<proteinExistence type="predicted"/>
<accession>A0A5F8A1Z0</accession>
<dbReference type="Pfam" id="PF16297">
    <property type="entry name" value="DUF4939"/>
    <property type="match status" value="1"/>
</dbReference>
<keyword evidence="4" id="KW-1185">Reference proteome</keyword>
<sequence>LPALPSLPSFSPFTPARGLQPAGLSLSWPLIQSRHTRPTALEARPGLVRRVGPSPPPGSAPALTGTSGNTAAGERGLRCGAGRDGRVGCHDAGPADPEPCPAQGEQRARGPGPAAAVRESLPAGPGTFAGPPGGFPETFNGDSALPPNFLMQAFSYMTFFEARHPEGGFVNWLPHRLAEQWVVPYIERESPLLAQYEGFGDAL</sequence>
<dbReference type="InterPro" id="IPR032549">
    <property type="entry name" value="DUF4939"/>
</dbReference>
<reference evidence="3" key="3">
    <citation type="submission" date="2025-08" db="UniProtKB">
        <authorList>
            <consortium name="Ensembl"/>
        </authorList>
    </citation>
    <scope>IDENTIFICATION</scope>
    <source>
        <strain evidence="3">17573</strain>
    </source>
</reference>
<dbReference type="GeneTree" id="ENSGT01030000240171"/>
<dbReference type="Proteomes" id="UP000006718">
    <property type="component" value="Chromosome 18"/>
</dbReference>
<dbReference type="InParanoid" id="A0A5F8A1Z0"/>
<evidence type="ECO:0000313" key="3">
    <source>
        <dbReference type="Ensembl" id="ENSMMUP00000071915.1"/>
    </source>
</evidence>
<reference evidence="4" key="1">
    <citation type="journal article" date="2007" name="Science">
        <title>Evolutionary and biomedical insights from the rhesus macaque genome.</title>
        <authorList>
            <person name="Gibbs R.A."/>
            <person name="Rogers J."/>
            <person name="Katze M.G."/>
            <person name="Bumgarner R."/>
            <person name="Weinstock G.M."/>
            <person name="Mardis E.R."/>
            <person name="Remington K.A."/>
            <person name="Strausberg R.L."/>
            <person name="Venter J.C."/>
            <person name="Wilson R.K."/>
            <person name="Batzer M.A."/>
            <person name="Bustamante C.D."/>
            <person name="Eichler E.E."/>
            <person name="Hahn M.W."/>
            <person name="Hardison R.C."/>
            <person name="Makova K.D."/>
            <person name="Miller W."/>
            <person name="Milosavljevic A."/>
            <person name="Palermo R.E."/>
            <person name="Siepel A."/>
            <person name="Sikela J.M."/>
            <person name="Attaway T."/>
            <person name="Bell S."/>
            <person name="Bernard K.E."/>
            <person name="Buhay C.J."/>
            <person name="Chandrabose M.N."/>
            <person name="Dao M."/>
            <person name="Davis C."/>
            <person name="Delehaunty K.D."/>
            <person name="Ding Y."/>
            <person name="Dinh H.H."/>
            <person name="Dugan-Rocha S."/>
            <person name="Fulton L.A."/>
            <person name="Gabisi R.A."/>
            <person name="Garner T.T."/>
            <person name="Godfrey J."/>
            <person name="Hawes A.C."/>
            <person name="Hernandez J."/>
            <person name="Hines S."/>
            <person name="Holder M."/>
            <person name="Hume J."/>
            <person name="Jhangiani S.N."/>
            <person name="Joshi V."/>
            <person name="Khan Z.M."/>
            <person name="Kirkness E.F."/>
            <person name="Cree A."/>
            <person name="Fowler R.G."/>
            <person name="Lee S."/>
            <person name="Lewis L.R."/>
            <person name="Li Z."/>
            <person name="Liu Y.-S."/>
            <person name="Moore S.M."/>
            <person name="Muzny D."/>
            <person name="Nazareth L.V."/>
            <person name="Ngo D.N."/>
            <person name="Okwuonu G.O."/>
            <person name="Pai G."/>
            <person name="Parker D."/>
            <person name="Paul H.A."/>
            <person name="Pfannkoch C."/>
            <person name="Pohl C.S."/>
            <person name="Rogers Y.-H.C."/>
            <person name="Ruiz S.J."/>
            <person name="Sabo A."/>
            <person name="Santibanez J."/>
            <person name="Schneider B.W."/>
            <person name="Smith S.M."/>
            <person name="Sodergren E."/>
            <person name="Svatek A.F."/>
            <person name="Utterback T.R."/>
            <person name="Vattathil S."/>
            <person name="Warren W."/>
            <person name="White C.S."/>
            <person name="Chinwalla A.T."/>
            <person name="Feng Y."/>
            <person name="Halpern A.L."/>
            <person name="Hillier L.W."/>
            <person name="Huang X."/>
            <person name="Minx P."/>
            <person name="Nelson J.O."/>
            <person name="Pepin K.H."/>
            <person name="Qin X."/>
            <person name="Sutton G.G."/>
            <person name="Venter E."/>
            <person name="Walenz B.P."/>
            <person name="Wallis J.W."/>
            <person name="Worley K.C."/>
            <person name="Yang S.-P."/>
            <person name="Jones S.M."/>
            <person name="Marra M.A."/>
            <person name="Rocchi M."/>
            <person name="Schein J.E."/>
            <person name="Baertsch R."/>
            <person name="Clarke L."/>
            <person name="Csuros M."/>
            <person name="Glasscock J."/>
            <person name="Harris R.A."/>
            <person name="Havlak P."/>
            <person name="Jackson A.R."/>
            <person name="Jiang H."/>
            <person name="Liu Y."/>
            <person name="Messina D.N."/>
            <person name="Shen Y."/>
            <person name="Song H.X.-Z."/>
            <person name="Wylie T."/>
            <person name="Zhang L."/>
            <person name="Birney E."/>
            <person name="Han K."/>
            <person name="Konkel M.K."/>
            <person name="Lee J."/>
            <person name="Smit A.F.A."/>
            <person name="Ullmer B."/>
            <person name="Wang H."/>
            <person name="Xing J."/>
            <person name="Burhans R."/>
            <person name="Cheng Z."/>
            <person name="Karro J.E."/>
            <person name="Ma J."/>
            <person name="Raney B."/>
            <person name="She X."/>
            <person name="Cox M.J."/>
            <person name="Demuth J.P."/>
            <person name="Dumas L.J."/>
            <person name="Han S.-G."/>
            <person name="Hopkins J."/>
            <person name="Karimpour-Fard A."/>
            <person name="Kim Y.H."/>
            <person name="Pollack J.R."/>
            <person name="Vinar T."/>
            <person name="Addo-Quaye C."/>
            <person name="Degenhardt J."/>
            <person name="Denby A."/>
            <person name="Hubisz M.J."/>
            <person name="Indap A."/>
            <person name="Kosiol C."/>
            <person name="Lahn B.T."/>
            <person name="Lawson H.A."/>
            <person name="Marklein A."/>
            <person name="Nielsen R."/>
            <person name="Vallender E.J."/>
            <person name="Clark A.G."/>
            <person name="Ferguson B."/>
            <person name="Hernandez R.D."/>
            <person name="Hirani K."/>
            <person name="Kehrer-Sawatzki H."/>
            <person name="Kolb J."/>
            <person name="Patil S."/>
            <person name="Pu L.-L."/>
            <person name="Ren Y."/>
            <person name="Smith D.G."/>
            <person name="Wheeler D.A."/>
            <person name="Schenck I."/>
            <person name="Ball E.V."/>
            <person name="Chen R."/>
            <person name="Cooper D.N."/>
            <person name="Giardine B."/>
            <person name="Hsu F."/>
            <person name="Kent W.J."/>
            <person name="Lesk A."/>
            <person name="Nelson D.L."/>
            <person name="O'brien W.E."/>
            <person name="Pruefer K."/>
            <person name="Stenson P.D."/>
            <person name="Wallace J.C."/>
            <person name="Ke H."/>
            <person name="Liu X.-M."/>
            <person name="Wang P."/>
            <person name="Xiang A.P."/>
            <person name="Yang F."/>
            <person name="Barber G.P."/>
            <person name="Haussler D."/>
            <person name="Karolchik D."/>
            <person name="Kern A.D."/>
            <person name="Kuhn R.M."/>
            <person name="Smith K.E."/>
            <person name="Zwieg A.S."/>
        </authorList>
    </citation>
    <scope>NUCLEOTIDE SEQUENCE [LARGE SCALE GENOMIC DNA]</scope>
    <source>
        <strain evidence="4">17573</strain>
    </source>
</reference>
<dbReference type="AlphaFoldDB" id="A0A5F8A1Z0"/>
<feature type="region of interest" description="Disordered" evidence="1">
    <location>
        <begin position="37"/>
        <end position="121"/>
    </location>
</feature>
<evidence type="ECO:0000256" key="1">
    <source>
        <dbReference type="SAM" id="MobiDB-lite"/>
    </source>
</evidence>
<organism evidence="3 4">
    <name type="scientific">Macaca mulatta</name>
    <name type="common">Rhesus macaque</name>
    <dbReference type="NCBI Taxonomy" id="9544"/>
    <lineage>
        <taxon>Eukaryota</taxon>
        <taxon>Metazoa</taxon>
        <taxon>Chordata</taxon>
        <taxon>Craniata</taxon>
        <taxon>Vertebrata</taxon>
        <taxon>Euteleostomi</taxon>
        <taxon>Mammalia</taxon>
        <taxon>Eutheria</taxon>
        <taxon>Euarchontoglires</taxon>
        <taxon>Primates</taxon>
        <taxon>Haplorrhini</taxon>
        <taxon>Catarrhini</taxon>
        <taxon>Cercopithecidae</taxon>
        <taxon>Cercopithecinae</taxon>
        <taxon>Macaca</taxon>
    </lineage>
</organism>
<feature type="domain" description="DUF4939" evidence="2">
    <location>
        <begin position="132"/>
        <end position="199"/>
    </location>
</feature>
<dbReference type="Ensembl" id="ENSMMUT00000090890.1">
    <property type="protein sequence ID" value="ENSMMUP00000071915.1"/>
    <property type="gene ID" value="ENSMMUG00000058439.1"/>
</dbReference>
<dbReference type="VEuPathDB" id="HostDB:ENSMMUG00000058439"/>